<reference evidence="9" key="1">
    <citation type="submission" date="2025-08" db="UniProtKB">
        <authorList>
            <consortium name="RefSeq"/>
        </authorList>
    </citation>
    <scope>IDENTIFICATION</scope>
</reference>
<dbReference type="Proteomes" id="UP001652582">
    <property type="component" value="Chromosome 23"/>
</dbReference>
<feature type="region of interest" description="Disordered" evidence="6">
    <location>
        <begin position="249"/>
        <end position="349"/>
    </location>
</feature>
<accession>A0ABM3M0B8</accession>
<feature type="compositionally biased region" description="Basic and acidic residues" evidence="6">
    <location>
        <begin position="724"/>
        <end position="738"/>
    </location>
</feature>
<feature type="region of interest" description="Disordered" evidence="6">
    <location>
        <begin position="707"/>
        <end position="780"/>
    </location>
</feature>
<feature type="domain" description="RRM" evidence="7">
    <location>
        <begin position="357"/>
        <end position="436"/>
    </location>
</feature>
<evidence type="ECO:0000313" key="9">
    <source>
        <dbReference type="RefSeq" id="XP_052744776.1"/>
    </source>
</evidence>
<evidence type="ECO:0000313" key="8">
    <source>
        <dbReference type="Proteomes" id="UP001652582"/>
    </source>
</evidence>
<dbReference type="Gene3D" id="3.30.70.330">
    <property type="match status" value="4"/>
</dbReference>
<feature type="compositionally biased region" description="Basic residues" evidence="6">
    <location>
        <begin position="756"/>
        <end position="780"/>
    </location>
</feature>
<feature type="domain" description="RRM" evidence="7">
    <location>
        <begin position="501"/>
        <end position="587"/>
    </location>
</feature>
<feature type="compositionally biased region" description="Acidic residues" evidence="6">
    <location>
        <begin position="281"/>
        <end position="334"/>
    </location>
</feature>
<dbReference type="PANTHER" id="PTHR48039:SF5">
    <property type="entry name" value="RNA-BINDING PROTEIN 28"/>
    <property type="match status" value="1"/>
</dbReference>
<dbReference type="RefSeq" id="XP_052744776.1">
    <property type="nucleotide sequence ID" value="XM_052888816.1"/>
</dbReference>
<dbReference type="SMART" id="SM00360">
    <property type="entry name" value="RRM"/>
    <property type="match status" value="4"/>
</dbReference>
<comment type="subcellular location">
    <subcellularLocation>
        <location evidence="1">Nucleus</location>
    </subcellularLocation>
</comment>
<keyword evidence="8" id="KW-1185">Reference proteome</keyword>
<dbReference type="InterPro" id="IPR000504">
    <property type="entry name" value="RRM_dom"/>
</dbReference>
<organism evidence="8 9">
    <name type="scientific">Bicyclus anynana</name>
    <name type="common">Squinting bush brown butterfly</name>
    <dbReference type="NCBI Taxonomy" id="110368"/>
    <lineage>
        <taxon>Eukaryota</taxon>
        <taxon>Metazoa</taxon>
        <taxon>Ecdysozoa</taxon>
        <taxon>Arthropoda</taxon>
        <taxon>Hexapoda</taxon>
        <taxon>Insecta</taxon>
        <taxon>Pterygota</taxon>
        <taxon>Neoptera</taxon>
        <taxon>Endopterygota</taxon>
        <taxon>Lepidoptera</taxon>
        <taxon>Glossata</taxon>
        <taxon>Ditrysia</taxon>
        <taxon>Papilionoidea</taxon>
        <taxon>Nymphalidae</taxon>
        <taxon>Satyrinae</taxon>
        <taxon>Satyrini</taxon>
        <taxon>Mycalesina</taxon>
        <taxon>Bicyclus</taxon>
    </lineage>
</organism>
<gene>
    <name evidence="9" type="primary">LOC112054861</name>
</gene>
<dbReference type="CDD" id="cd12416">
    <property type="entry name" value="RRM4_RBM28_like"/>
    <property type="match status" value="1"/>
</dbReference>
<dbReference type="Pfam" id="PF00076">
    <property type="entry name" value="RRM_1"/>
    <property type="match status" value="4"/>
</dbReference>
<protein>
    <submittedName>
        <fullName evidence="9">RNA-binding protein 28</fullName>
    </submittedName>
</protein>
<feature type="compositionally biased region" description="Basic and acidic residues" evidence="6">
    <location>
        <begin position="269"/>
        <end position="279"/>
    </location>
</feature>
<evidence type="ECO:0000256" key="6">
    <source>
        <dbReference type="SAM" id="MobiDB-lite"/>
    </source>
</evidence>
<dbReference type="PANTHER" id="PTHR48039">
    <property type="entry name" value="RNA-BINDING MOTIF PROTEIN 14B"/>
    <property type="match status" value="1"/>
</dbReference>
<name>A0ABM3M0B8_BICAN</name>
<keyword evidence="3 5" id="KW-0694">RNA-binding</keyword>
<feature type="domain" description="RRM" evidence="7">
    <location>
        <begin position="155"/>
        <end position="232"/>
    </location>
</feature>
<feature type="compositionally biased region" description="Basic and acidic residues" evidence="6">
    <location>
        <begin position="639"/>
        <end position="655"/>
    </location>
</feature>
<feature type="region of interest" description="Disordered" evidence="6">
    <location>
        <begin position="606"/>
        <end position="694"/>
    </location>
</feature>
<proteinExistence type="predicted"/>
<dbReference type="InterPro" id="IPR012677">
    <property type="entry name" value="Nucleotide-bd_a/b_plait_sf"/>
</dbReference>
<feature type="compositionally biased region" description="Basic residues" evidence="6">
    <location>
        <begin position="714"/>
        <end position="723"/>
    </location>
</feature>
<dbReference type="CDD" id="cd12414">
    <property type="entry name" value="RRM2_RBM28_like"/>
    <property type="match status" value="2"/>
</dbReference>
<dbReference type="PROSITE" id="PS50102">
    <property type="entry name" value="RRM"/>
    <property type="match status" value="4"/>
</dbReference>
<dbReference type="InterPro" id="IPR051945">
    <property type="entry name" value="RRM_MRD1_RNA_proc_ribogen"/>
</dbReference>
<dbReference type="SUPFAM" id="SSF54928">
    <property type="entry name" value="RNA-binding domain, RBD"/>
    <property type="match status" value="3"/>
</dbReference>
<keyword evidence="4" id="KW-0539">Nucleus</keyword>
<feature type="compositionally biased region" description="Low complexity" evidence="6">
    <location>
        <begin position="656"/>
        <end position="665"/>
    </location>
</feature>
<keyword evidence="2" id="KW-0677">Repeat</keyword>
<evidence type="ECO:0000256" key="3">
    <source>
        <dbReference type="ARBA" id="ARBA00022884"/>
    </source>
</evidence>
<dbReference type="InterPro" id="IPR035979">
    <property type="entry name" value="RBD_domain_sf"/>
</dbReference>
<evidence type="ECO:0000256" key="1">
    <source>
        <dbReference type="ARBA" id="ARBA00004123"/>
    </source>
</evidence>
<evidence type="ECO:0000256" key="2">
    <source>
        <dbReference type="ARBA" id="ARBA00022737"/>
    </source>
</evidence>
<feature type="domain" description="RRM" evidence="7">
    <location>
        <begin position="23"/>
        <end position="100"/>
    </location>
</feature>
<evidence type="ECO:0000259" key="7">
    <source>
        <dbReference type="PROSITE" id="PS50102"/>
    </source>
</evidence>
<evidence type="ECO:0000256" key="5">
    <source>
        <dbReference type="PROSITE-ProRule" id="PRU00176"/>
    </source>
</evidence>
<evidence type="ECO:0000256" key="4">
    <source>
        <dbReference type="ARBA" id="ARBA00023242"/>
    </source>
</evidence>
<dbReference type="GeneID" id="112054861"/>
<sequence>MSEAENVDTETNSKYKDGVNKNARLIIKNVSFKATENSLKEHFSQYGKVEEINLLKKPDGKLVGSAFVHYTQVPMAQKALVATNKKPFLGRPIFVSWAVPKHKYNEEENKKGKPTRYFNYDLTDDSKPDIKTEDETEDKKNIKEDKNQIRLNRRARLIIRNISFKATEETLKQHFEPYGVVQEVSLLKKPDGKMVGCGFVLFKNVQMAKEALSNTNMKPFLGRPISVDWAVPKNQYMQHVVNKQIELEDSIKKEESDSDDDTPMNVSTDDVKDEIKSESGDSSDGEDASDSEEDKVKSEDDDDNDEEDSAGDESDEEDEDEDDDKEAGDPEDDDGKSVTSTQPDFKRVKLNDAEDGCTVFLTNIPFSVNNEQLQAFAETTGPVKYALICVDKLTEHSKGSGFVKFVNKDDAESFLSLPAEQLRLEGQVLQVKPALKRENLQKGDKKQPKDNRNLYLVKEGVIVAGTKAALGVSASDMSKRLTLERSKTQMLKNLNRFVSRYRIVVSNLPPHYDDSALRRVCAREAGERAVVTECRVMRDLRAPLARDGKHPSKGYGFVMFTRHEDALLCLRKLNNNPDIFDKNNRPIVSFSIEDRTALNARKKRLEKSIANNPLASQGKEQENPRKNRKRKHNSAPDESYMKKGRFDKAKQDNKNKQNGFGNKNNEQYELRKNRQNKFGKRNNQNNDNSVGKFVRRPIDDVEYAGLTAKEGSQHKMRSNHKLKTQADVHRQNVKQEKKMNKKSQRLKMAARERIKQPKQKINKNKIGKRNKKRKFNEKLM</sequence>